<dbReference type="InterPro" id="IPR015424">
    <property type="entry name" value="PyrdxlP-dep_Trfase"/>
</dbReference>
<organism evidence="5 6">
    <name type="scientific">Sphingosinicella xenopeptidilytica</name>
    <dbReference type="NCBI Taxonomy" id="364098"/>
    <lineage>
        <taxon>Bacteria</taxon>
        <taxon>Pseudomonadati</taxon>
        <taxon>Pseudomonadota</taxon>
        <taxon>Alphaproteobacteria</taxon>
        <taxon>Sphingomonadales</taxon>
        <taxon>Sphingosinicellaceae</taxon>
        <taxon>Sphingosinicella</taxon>
    </lineage>
</organism>
<gene>
    <name evidence="5" type="ORF">ACFQ00_03245</name>
</gene>
<dbReference type="Pfam" id="PF00202">
    <property type="entry name" value="Aminotran_3"/>
    <property type="match status" value="1"/>
</dbReference>
<keyword evidence="6" id="KW-1185">Reference proteome</keyword>
<comment type="caution">
    <text evidence="5">The sequence shown here is derived from an EMBL/GenBank/DDBJ whole genome shotgun (WGS) entry which is preliminary data.</text>
</comment>
<evidence type="ECO:0000256" key="2">
    <source>
        <dbReference type="ARBA" id="ARBA00008954"/>
    </source>
</evidence>
<evidence type="ECO:0000313" key="6">
    <source>
        <dbReference type="Proteomes" id="UP001597124"/>
    </source>
</evidence>
<dbReference type="Gene3D" id="3.40.640.10">
    <property type="entry name" value="Type I PLP-dependent aspartate aminotransferase-like (Major domain)"/>
    <property type="match status" value="1"/>
</dbReference>
<reference evidence="6" key="1">
    <citation type="journal article" date="2019" name="Int. J. Syst. Evol. Microbiol.">
        <title>The Global Catalogue of Microorganisms (GCM) 10K type strain sequencing project: providing services to taxonomists for standard genome sequencing and annotation.</title>
        <authorList>
            <consortium name="The Broad Institute Genomics Platform"/>
            <consortium name="The Broad Institute Genome Sequencing Center for Infectious Disease"/>
            <person name="Wu L."/>
            <person name="Ma J."/>
        </authorList>
    </citation>
    <scope>NUCLEOTIDE SEQUENCE [LARGE SCALE GENOMIC DNA]</scope>
    <source>
        <strain evidence="6">CCUG 52537</strain>
    </source>
</reference>
<protein>
    <submittedName>
        <fullName evidence="5">Aspartate aminotransferase family protein</fullName>
    </submittedName>
</protein>
<dbReference type="PANTHER" id="PTHR43094:SF1">
    <property type="entry name" value="AMINOTRANSFERASE CLASS-III"/>
    <property type="match status" value="1"/>
</dbReference>
<keyword evidence="3 4" id="KW-0663">Pyridoxal phosphate</keyword>
<dbReference type="CDD" id="cd00610">
    <property type="entry name" value="OAT_like"/>
    <property type="match status" value="1"/>
</dbReference>
<dbReference type="Proteomes" id="UP001597124">
    <property type="component" value="Unassembled WGS sequence"/>
</dbReference>
<dbReference type="PROSITE" id="PS00600">
    <property type="entry name" value="AA_TRANSFER_CLASS_3"/>
    <property type="match status" value="1"/>
</dbReference>
<evidence type="ECO:0000256" key="3">
    <source>
        <dbReference type="ARBA" id="ARBA00022898"/>
    </source>
</evidence>
<evidence type="ECO:0000256" key="4">
    <source>
        <dbReference type="RuleBase" id="RU003560"/>
    </source>
</evidence>
<dbReference type="Gene3D" id="3.90.1150.10">
    <property type="entry name" value="Aspartate Aminotransferase, domain 1"/>
    <property type="match status" value="1"/>
</dbReference>
<dbReference type="RefSeq" id="WP_381486146.1">
    <property type="nucleotide sequence ID" value="NZ_JBHTIK010000002.1"/>
</dbReference>
<dbReference type="InterPro" id="IPR015421">
    <property type="entry name" value="PyrdxlP-dep_Trfase_major"/>
</dbReference>
<comment type="similarity">
    <text evidence="2 4">Belongs to the class-III pyridoxal-phosphate-dependent aminotransferase family.</text>
</comment>
<sequence>MRLSAQGFISPPGTPSFPIAVRGEGVYIFDKDGKAYLDGSSGAVVTALGHSHPRVLAAMRAQMENITFAYARIWESRPDEELVRRLAELCGGKFDSAYFLNGGSEATEAALKFARQLAIARGEPSRHKVISRMPSYHGATLGALGVTGDPVMEKLFGPMMVPMPKIPAPITYRTPEGFDADSYVDYCAEALEEAIRREGPETVLAFIVELVGGTSTGALVSPDRYYRRIREICDRHGVLLIHDEIMSGAGRCGKFLASHYFPGAAPDILTMGKGLGSGYAPISALVTSSALVDELRAIGGFAHGHTYVANPMGCAIGCAVLDELVQSDLVTQSAAAGVYLEDQLRAVQKRRRSLGDIRGRGLQLAIEIVADQDTRQSYPFELNAPARIEHLMMERGLAMLHRRTGGGQFGEWFMVCPPLISTREDVDRLVDIIDDALGAFERSIDGKAS</sequence>
<comment type="cofactor">
    <cofactor evidence="1">
        <name>pyridoxal 5'-phosphate</name>
        <dbReference type="ChEBI" id="CHEBI:597326"/>
    </cofactor>
</comment>
<evidence type="ECO:0000313" key="5">
    <source>
        <dbReference type="EMBL" id="MFD0847327.1"/>
    </source>
</evidence>
<dbReference type="InterPro" id="IPR049704">
    <property type="entry name" value="Aminotrans_3_PPA_site"/>
</dbReference>
<evidence type="ECO:0000256" key="1">
    <source>
        <dbReference type="ARBA" id="ARBA00001933"/>
    </source>
</evidence>
<dbReference type="EMBL" id="JBHTIK010000002">
    <property type="protein sequence ID" value="MFD0847327.1"/>
    <property type="molecule type" value="Genomic_DNA"/>
</dbReference>
<dbReference type="GO" id="GO:0008483">
    <property type="term" value="F:transaminase activity"/>
    <property type="evidence" value="ECO:0007669"/>
    <property type="project" value="UniProtKB-KW"/>
</dbReference>
<dbReference type="SUPFAM" id="SSF53383">
    <property type="entry name" value="PLP-dependent transferases"/>
    <property type="match status" value="1"/>
</dbReference>
<dbReference type="InterPro" id="IPR015422">
    <property type="entry name" value="PyrdxlP-dep_Trfase_small"/>
</dbReference>
<dbReference type="PANTHER" id="PTHR43094">
    <property type="entry name" value="AMINOTRANSFERASE"/>
    <property type="match status" value="1"/>
</dbReference>
<proteinExistence type="inferred from homology"/>
<dbReference type="InterPro" id="IPR005814">
    <property type="entry name" value="Aminotrans_3"/>
</dbReference>
<accession>A0ABW3C0V8</accession>
<keyword evidence="5" id="KW-0808">Transferase</keyword>
<name>A0ABW3C0V8_SPHXN</name>
<keyword evidence="5" id="KW-0032">Aminotransferase</keyword>